<evidence type="ECO:0000256" key="1">
    <source>
        <dbReference type="SAM" id="MobiDB-lite"/>
    </source>
</evidence>
<feature type="compositionally biased region" description="Basic and acidic residues" evidence="1">
    <location>
        <begin position="140"/>
        <end position="172"/>
    </location>
</feature>
<dbReference type="InterPro" id="IPR039253">
    <property type="entry name" value="APLF"/>
</dbReference>
<feature type="region of interest" description="Disordered" evidence="1">
    <location>
        <begin position="1"/>
        <end position="20"/>
    </location>
</feature>
<proteinExistence type="predicted"/>
<dbReference type="GO" id="GO:0003906">
    <property type="term" value="F:DNA-(apurinic or apyrimidinic site) endonuclease activity"/>
    <property type="evidence" value="ECO:0007669"/>
    <property type="project" value="InterPro"/>
</dbReference>
<name>A0AAW0PL79_9GOBI</name>
<keyword evidence="3" id="KW-1185">Reference proteome</keyword>
<feature type="compositionally biased region" description="Basic and acidic residues" evidence="1">
    <location>
        <begin position="107"/>
        <end position="127"/>
    </location>
</feature>
<feature type="region of interest" description="Disordered" evidence="1">
    <location>
        <begin position="107"/>
        <end position="420"/>
    </location>
</feature>
<dbReference type="SUPFAM" id="SSF49879">
    <property type="entry name" value="SMAD/FHA domain"/>
    <property type="match status" value="1"/>
</dbReference>
<dbReference type="GO" id="GO:0008408">
    <property type="term" value="F:3'-5' exonuclease activity"/>
    <property type="evidence" value="ECO:0007669"/>
    <property type="project" value="InterPro"/>
</dbReference>
<dbReference type="Proteomes" id="UP001460270">
    <property type="component" value="Unassembled WGS sequence"/>
</dbReference>
<sequence>MWSFELQPLSGGTSVPVPSGDTVLGRGPLLGVSDKRVSRSHALLQNCDGELRLKSTHVNPVFVQSSSESSPSPLTRDQWRVLQPGDSLSLLPGQLCFRVCRQPDQDLRLEERPDQRLDQRPDQRLEPDPGQLKSEQNQDQDLKQKPDETQKHDRDSDLKPDQNGRQNRDQSPDRVQALVLSPEQDVEQKSKTQSDQENTPRNSQVFEDEGTSSPIGPEQTQSPPTQQKKIVSSPRTRVLPSWMMSAVPTTSYRPHTGQRSEGRREVCERGRKREERRERIKREEERERRSIHFLPLYPGSGRGGSSLSRTPSSSLSTHTSSSSSLSTHTSSSSSLSTHTSSSSSLSTHTSSSSSLSTHTSSSSSLSTHTSSSSSLSTHTSSSSSLSTHTSSSSSLSTHTSSSSSLSTHTPPPALLCPHTPPPALLLYL</sequence>
<reference evidence="3" key="1">
    <citation type="submission" date="2024-04" db="EMBL/GenBank/DDBJ databases">
        <title>Salinicola lusitanus LLJ914,a marine bacterium isolated from the Okinawa Trough.</title>
        <authorList>
            <person name="Li J."/>
        </authorList>
    </citation>
    <scope>NUCLEOTIDE SEQUENCE [LARGE SCALE GENOMIC DNA]</scope>
</reference>
<gene>
    <name evidence="2" type="ORF">WMY93_006792</name>
</gene>
<feature type="compositionally biased region" description="Basic and acidic residues" evidence="1">
    <location>
        <begin position="258"/>
        <end position="290"/>
    </location>
</feature>
<protein>
    <recommendedName>
        <fullName evidence="4">FHA domain-containing protein</fullName>
    </recommendedName>
</protein>
<dbReference type="PANTHER" id="PTHR21315:SF2">
    <property type="entry name" value="APRATAXIN AND PNK-LIKE FACTOR"/>
    <property type="match status" value="1"/>
</dbReference>
<dbReference type="GO" id="GO:0035861">
    <property type="term" value="C:site of double-strand break"/>
    <property type="evidence" value="ECO:0007669"/>
    <property type="project" value="TreeGrafter"/>
</dbReference>
<evidence type="ECO:0000313" key="3">
    <source>
        <dbReference type="Proteomes" id="UP001460270"/>
    </source>
</evidence>
<organism evidence="2 3">
    <name type="scientific">Mugilogobius chulae</name>
    <name type="common">yellowstripe goby</name>
    <dbReference type="NCBI Taxonomy" id="88201"/>
    <lineage>
        <taxon>Eukaryota</taxon>
        <taxon>Metazoa</taxon>
        <taxon>Chordata</taxon>
        <taxon>Craniata</taxon>
        <taxon>Vertebrata</taxon>
        <taxon>Euteleostomi</taxon>
        <taxon>Actinopterygii</taxon>
        <taxon>Neopterygii</taxon>
        <taxon>Teleostei</taxon>
        <taxon>Neoteleostei</taxon>
        <taxon>Acanthomorphata</taxon>
        <taxon>Gobiaria</taxon>
        <taxon>Gobiiformes</taxon>
        <taxon>Gobioidei</taxon>
        <taxon>Gobiidae</taxon>
        <taxon>Gobionellinae</taxon>
        <taxon>Mugilogobius</taxon>
    </lineage>
</organism>
<dbReference type="FunFam" id="2.60.200.20:FF:000061">
    <property type="entry name" value="Zgc:165656 protein"/>
    <property type="match status" value="1"/>
</dbReference>
<comment type="caution">
    <text evidence="2">The sequence shown here is derived from an EMBL/GenBank/DDBJ whole genome shotgun (WGS) entry which is preliminary data.</text>
</comment>
<dbReference type="Gene3D" id="2.60.200.20">
    <property type="match status" value="1"/>
</dbReference>
<dbReference type="PANTHER" id="PTHR21315">
    <property type="entry name" value="APRATAXIN AND PNK-LIKE FACTOR-RELATED"/>
    <property type="match status" value="1"/>
</dbReference>
<dbReference type="EMBL" id="JBBPFD010000004">
    <property type="protein sequence ID" value="KAK7930397.1"/>
    <property type="molecule type" value="Genomic_DNA"/>
</dbReference>
<evidence type="ECO:0008006" key="4">
    <source>
        <dbReference type="Google" id="ProtNLM"/>
    </source>
</evidence>
<evidence type="ECO:0000313" key="2">
    <source>
        <dbReference type="EMBL" id="KAK7930397.1"/>
    </source>
</evidence>
<accession>A0AAW0PL79</accession>
<dbReference type="GO" id="GO:0005634">
    <property type="term" value="C:nucleus"/>
    <property type="evidence" value="ECO:0007669"/>
    <property type="project" value="TreeGrafter"/>
</dbReference>
<feature type="compositionally biased region" description="Pro residues" evidence="1">
    <location>
        <begin position="409"/>
        <end position="420"/>
    </location>
</feature>
<dbReference type="AlphaFoldDB" id="A0AAW0PL79"/>
<dbReference type="GO" id="GO:0006302">
    <property type="term" value="P:double-strand break repair"/>
    <property type="evidence" value="ECO:0007669"/>
    <property type="project" value="InterPro"/>
</dbReference>
<feature type="compositionally biased region" description="Low complexity" evidence="1">
    <location>
        <begin position="305"/>
        <end position="408"/>
    </location>
</feature>
<feature type="compositionally biased region" description="Polar residues" evidence="1">
    <location>
        <begin position="195"/>
        <end position="235"/>
    </location>
</feature>
<dbReference type="InterPro" id="IPR008984">
    <property type="entry name" value="SMAD_FHA_dom_sf"/>
</dbReference>